<organism evidence="2 3">
    <name type="scientific">Mucuna pruriens</name>
    <name type="common">Velvet bean</name>
    <name type="synonym">Dolichos pruriens</name>
    <dbReference type="NCBI Taxonomy" id="157652"/>
    <lineage>
        <taxon>Eukaryota</taxon>
        <taxon>Viridiplantae</taxon>
        <taxon>Streptophyta</taxon>
        <taxon>Embryophyta</taxon>
        <taxon>Tracheophyta</taxon>
        <taxon>Spermatophyta</taxon>
        <taxon>Magnoliopsida</taxon>
        <taxon>eudicotyledons</taxon>
        <taxon>Gunneridae</taxon>
        <taxon>Pentapetalae</taxon>
        <taxon>rosids</taxon>
        <taxon>fabids</taxon>
        <taxon>Fabales</taxon>
        <taxon>Fabaceae</taxon>
        <taxon>Papilionoideae</taxon>
        <taxon>50 kb inversion clade</taxon>
        <taxon>NPAAA clade</taxon>
        <taxon>indigoferoid/millettioid clade</taxon>
        <taxon>Phaseoleae</taxon>
        <taxon>Mucuna</taxon>
    </lineage>
</organism>
<comment type="caution">
    <text evidence="2">The sequence shown here is derived from an EMBL/GenBank/DDBJ whole genome shotgun (WGS) entry which is preliminary data.</text>
</comment>
<dbReference type="OrthoDB" id="685909at2759"/>
<reference evidence="2" key="1">
    <citation type="submission" date="2018-05" db="EMBL/GenBank/DDBJ databases">
        <title>Draft genome of Mucuna pruriens seed.</title>
        <authorList>
            <person name="Nnadi N.E."/>
            <person name="Vos R."/>
            <person name="Hasami M.H."/>
            <person name="Devisetty U.K."/>
            <person name="Aguiy J.C."/>
        </authorList>
    </citation>
    <scope>NUCLEOTIDE SEQUENCE [LARGE SCALE GENOMIC DNA]</scope>
    <source>
        <strain evidence="2">JCA_2017</strain>
    </source>
</reference>
<protein>
    <recommendedName>
        <fullName evidence="1">Transposase (putative) gypsy type domain-containing protein</fullName>
    </recommendedName>
</protein>
<evidence type="ECO:0000313" key="2">
    <source>
        <dbReference type="EMBL" id="RDX87039.1"/>
    </source>
</evidence>
<keyword evidence="3" id="KW-1185">Reference proteome</keyword>
<dbReference type="AlphaFoldDB" id="A0A371G920"/>
<evidence type="ECO:0000313" key="3">
    <source>
        <dbReference type="Proteomes" id="UP000257109"/>
    </source>
</evidence>
<accession>A0A371G920</accession>
<gene>
    <name evidence="2" type="ORF">CR513_31532</name>
</gene>
<dbReference type="InterPro" id="IPR007321">
    <property type="entry name" value="Transposase_28"/>
</dbReference>
<name>A0A371G920_MUCPR</name>
<feature type="domain" description="Transposase (putative) gypsy type" evidence="1">
    <location>
        <begin position="30"/>
        <end position="91"/>
    </location>
</feature>
<dbReference type="Proteomes" id="UP000257109">
    <property type="component" value="Unassembled WGS sequence"/>
</dbReference>
<proteinExistence type="predicted"/>
<dbReference type="STRING" id="157652.A0A371G920"/>
<dbReference type="EMBL" id="QJKJ01006351">
    <property type="protein sequence ID" value="RDX87039.1"/>
    <property type="molecule type" value="Genomic_DNA"/>
</dbReference>
<feature type="non-terminal residue" evidence="2">
    <location>
        <position position="1"/>
    </location>
</feature>
<dbReference type="Pfam" id="PF04195">
    <property type="entry name" value="Transposase_28"/>
    <property type="match status" value="1"/>
</dbReference>
<sequence>MLQPCQPNESVNGQPSPNEAPFFFFYEPVFLKLGIKLPFTAFERSVLRALNVTPSQLHPNSWAFVRAFELLCEDWDRVPSLGVFLWFFSVKKFSKVGWLSLRGRPRRKLLKSFLEISQGKSGPNILADQSGTPYFPLYWTSQPAVSVTIVRKDLEKWEDEFIAKLETLPHLSCSELIHGIGFFVKFLKDLKKQIPQNAEEGTSTPIVAVPEAEKYTAVDPLILSEGSQAVTTWSDEDRPVDEEILERPAKRVHLEEPEEPQDNRSLCGVGLVSRGIILGRPSRTLDAIQRLAGCSAILARAAEAEFSPMADRLVQKTIVDLQEELQRSNDNHSSAQAKWEVTRASLTTEVEDAKRSLLVDQEKISSLEFDLVNLQAEIAA</sequence>
<evidence type="ECO:0000259" key="1">
    <source>
        <dbReference type="Pfam" id="PF04195"/>
    </source>
</evidence>